<dbReference type="SMART" id="SM00922">
    <property type="entry name" value="MR_MLE"/>
    <property type="match status" value="1"/>
</dbReference>
<dbReference type="Gene3D" id="3.20.20.120">
    <property type="entry name" value="Enolase-like C-terminal domain"/>
    <property type="match status" value="1"/>
</dbReference>
<dbReference type="Gene3D" id="3.30.390.10">
    <property type="entry name" value="Enolase-like, N-terminal domain"/>
    <property type="match status" value="1"/>
</dbReference>
<sequence length="348" mass="37161">MVPMRFPLGTSAARMTAAPLLLVDLETKEGVVGRSYLFCYRESGARAIAEVMKEAAGLIDGMPVAPAGLGELLGRRYALLGVTGVVRMALAAIDIASWDALAVAANMPLATFLGGSLEPIRAYNSDGLGMMSAKEAADEAVKLLEPGFDAVKLRLGHPNPATDLDVTKAVRAAIGESVELMVDYNQALTVPDAIRRGLDLRDMNIYWLEEQIRHNDLQGYAAIASELTTPIQLGENLDGPEAVYDAVAAKAADYLMLDVARIGGVSGWLRGAAIAAARGVPVSSHLFPEISVHLLAATPTVHWLEYTSWADSILEEPLQISNGYLTPPNKPGLGLQWSKEGIERCRAD</sequence>
<dbReference type="PANTHER" id="PTHR13794">
    <property type="entry name" value="ENOLASE SUPERFAMILY, MANDELATE RACEMASE"/>
    <property type="match status" value="1"/>
</dbReference>
<dbReference type="InterPro" id="IPR013342">
    <property type="entry name" value="Mandelate_racemase_C"/>
</dbReference>
<dbReference type="SFLD" id="SFLDS00001">
    <property type="entry name" value="Enolase"/>
    <property type="match status" value="1"/>
</dbReference>
<dbReference type="InterPro" id="IPR029017">
    <property type="entry name" value="Enolase-like_N"/>
</dbReference>
<dbReference type="Pfam" id="PF02746">
    <property type="entry name" value="MR_MLE_N"/>
    <property type="match status" value="1"/>
</dbReference>
<dbReference type="Proteomes" id="UP000655523">
    <property type="component" value="Unassembled WGS sequence"/>
</dbReference>
<name>A0A972SIK3_9BURK</name>
<evidence type="ECO:0000313" key="5">
    <source>
        <dbReference type="EMBL" id="NPT54715.1"/>
    </source>
</evidence>
<dbReference type="GO" id="GO:0000287">
    <property type="term" value="F:magnesium ion binding"/>
    <property type="evidence" value="ECO:0007669"/>
    <property type="project" value="TreeGrafter"/>
</dbReference>
<dbReference type="GO" id="GO:0016052">
    <property type="term" value="P:carbohydrate catabolic process"/>
    <property type="evidence" value="ECO:0007669"/>
    <property type="project" value="TreeGrafter"/>
</dbReference>
<dbReference type="EMBL" id="WOEZ01000043">
    <property type="protein sequence ID" value="NPT54715.1"/>
    <property type="molecule type" value="Genomic_DNA"/>
</dbReference>
<evidence type="ECO:0000256" key="2">
    <source>
        <dbReference type="ARBA" id="ARBA00022723"/>
    </source>
</evidence>
<dbReference type="SUPFAM" id="SSF51604">
    <property type="entry name" value="Enolase C-terminal domain-like"/>
    <property type="match status" value="1"/>
</dbReference>
<dbReference type="SUPFAM" id="SSF54826">
    <property type="entry name" value="Enolase N-terminal domain-like"/>
    <property type="match status" value="1"/>
</dbReference>
<dbReference type="InterPro" id="IPR029065">
    <property type="entry name" value="Enolase_C-like"/>
</dbReference>
<dbReference type="PANTHER" id="PTHR13794:SF58">
    <property type="entry name" value="MITOCHONDRIAL ENOLASE SUPERFAMILY MEMBER 1"/>
    <property type="match status" value="1"/>
</dbReference>
<dbReference type="InterPro" id="IPR046945">
    <property type="entry name" value="RHMD-like"/>
</dbReference>
<keyword evidence="6" id="KW-1185">Reference proteome</keyword>
<comment type="caution">
    <text evidence="5">The sequence shown here is derived from an EMBL/GenBank/DDBJ whole genome shotgun (WGS) entry which is preliminary data.</text>
</comment>
<dbReference type="SFLD" id="SFLDG00179">
    <property type="entry name" value="mandelate_racemase"/>
    <property type="match status" value="1"/>
</dbReference>
<dbReference type="InterPro" id="IPR036849">
    <property type="entry name" value="Enolase-like_C_sf"/>
</dbReference>
<proteinExistence type="predicted"/>
<dbReference type="GO" id="GO:0016836">
    <property type="term" value="F:hydro-lyase activity"/>
    <property type="evidence" value="ECO:0007669"/>
    <property type="project" value="TreeGrafter"/>
</dbReference>
<keyword evidence="3" id="KW-0460">Magnesium</keyword>
<evidence type="ECO:0000259" key="4">
    <source>
        <dbReference type="SMART" id="SM00922"/>
    </source>
</evidence>
<organism evidence="5 6">
    <name type="scientific">Paraburkholderia elongata</name>
    <dbReference type="NCBI Taxonomy" id="2675747"/>
    <lineage>
        <taxon>Bacteria</taxon>
        <taxon>Pseudomonadati</taxon>
        <taxon>Pseudomonadota</taxon>
        <taxon>Betaproteobacteria</taxon>
        <taxon>Burkholderiales</taxon>
        <taxon>Burkholderiaceae</taxon>
        <taxon>Paraburkholderia</taxon>
    </lineage>
</organism>
<feature type="domain" description="Mandelate racemase/muconate lactonizing enzyme C-terminal" evidence="4">
    <location>
        <begin position="133"/>
        <end position="230"/>
    </location>
</feature>
<dbReference type="AlphaFoldDB" id="A0A972SIK3"/>
<evidence type="ECO:0000256" key="3">
    <source>
        <dbReference type="ARBA" id="ARBA00022842"/>
    </source>
</evidence>
<accession>A0A972SIK3</accession>
<dbReference type="InterPro" id="IPR013341">
    <property type="entry name" value="Mandelate_racemase_N_dom"/>
</dbReference>
<evidence type="ECO:0000313" key="6">
    <source>
        <dbReference type="Proteomes" id="UP000655523"/>
    </source>
</evidence>
<comment type="cofactor">
    <cofactor evidence="1">
        <name>Mg(2+)</name>
        <dbReference type="ChEBI" id="CHEBI:18420"/>
    </cofactor>
</comment>
<gene>
    <name evidence="5" type="ORF">GNZ13_08860</name>
</gene>
<protein>
    <submittedName>
        <fullName evidence="5">Mandelate racemase</fullName>
    </submittedName>
</protein>
<dbReference type="Pfam" id="PF13378">
    <property type="entry name" value="MR_MLE_C"/>
    <property type="match status" value="1"/>
</dbReference>
<reference evidence="5 6" key="1">
    <citation type="submission" date="2019-11" db="EMBL/GenBank/DDBJ databases">
        <title>Metabolism of dissolved organic matter in forest soils.</title>
        <authorList>
            <person name="Cyle K.T."/>
            <person name="Wilhelm R.C."/>
            <person name="Martinez C.E."/>
        </authorList>
    </citation>
    <scope>NUCLEOTIDE SEQUENCE [LARGE SCALE GENOMIC DNA]</scope>
    <source>
        <strain evidence="5 6">5N</strain>
    </source>
</reference>
<evidence type="ECO:0000256" key="1">
    <source>
        <dbReference type="ARBA" id="ARBA00001946"/>
    </source>
</evidence>
<keyword evidence="2" id="KW-0479">Metal-binding</keyword>